<keyword evidence="1" id="KW-0472">Membrane</keyword>
<proteinExistence type="predicted"/>
<organism evidence="2">
    <name type="scientific">Clostridium paraputrificum</name>
    <dbReference type="NCBI Taxonomy" id="29363"/>
    <lineage>
        <taxon>Bacteria</taxon>
        <taxon>Bacillati</taxon>
        <taxon>Bacillota</taxon>
        <taxon>Clostridia</taxon>
        <taxon>Eubacteriales</taxon>
        <taxon>Clostridiaceae</taxon>
        <taxon>Clostridium</taxon>
    </lineage>
</organism>
<dbReference type="AlphaFoldDB" id="A0A6N3GQF3"/>
<protein>
    <submittedName>
        <fullName evidence="2">Uncharacterized protein</fullName>
    </submittedName>
</protein>
<dbReference type="EMBL" id="CACRTV010000087">
    <property type="protein sequence ID" value="VYU66738.1"/>
    <property type="molecule type" value="Genomic_DNA"/>
</dbReference>
<reference evidence="2" key="1">
    <citation type="submission" date="2019-11" db="EMBL/GenBank/DDBJ databases">
        <authorList>
            <person name="Feng L."/>
        </authorList>
    </citation>
    <scope>NUCLEOTIDE SEQUENCE</scope>
    <source>
        <strain evidence="2">CParaputrificumLFYP93</strain>
    </source>
</reference>
<feature type="transmembrane region" description="Helical" evidence="1">
    <location>
        <begin position="16"/>
        <end position="35"/>
    </location>
</feature>
<sequence length="43" mass="5026">MQSILYNYGKGFYNETVFFVLLSTLIFSALVKGILKVYFNRKV</sequence>
<evidence type="ECO:0000256" key="1">
    <source>
        <dbReference type="SAM" id="Phobius"/>
    </source>
</evidence>
<keyword evidence="1" id="KW-1133">Transmembrane helix</keyword>
<evidence type="ECO:0000313" key="2">
    <source>
        <dbReference type="EMBL" id="VYU66738.1"/>
    </source>
</evidence>
<keyword evidence="1" id="KW-0812">Transmembrane</keyword>
<gene>
    <name evidence="2" type="ORF">CPLFYP93_03253</name>
</gene>
<accession>A0A6N3GQF3</accession>
<name>A0A6N3GQF3_9CLOT</name>